<reference evidence="1 2" key="1">
    <citation type="journal article" date="2019" name="Genome Biol. Evol.">
        <title>Insights into the evolution of the New World diploid cottons (Gossypium, subgenus Houzingenia) based on genome sequencing.</title>
        <authorList>
            <person name="Grover C.E."/>
            <person name="Arick M.A. 2nd"/>
            <person name="Thrash A."/>
            <person name="Conover J.L."/>
            <person name="Sanders W.S."/>
            <person name="Peterson D.G."/>
            <person name="Frelichowski J.E."/>
            <person name="Scheffler J.A."/>
            <person name="Scheffler B.E."/>
            <person name="Wendel J.F."/>
        </authorList>
    </citation>
    <scope>NUCLEOTIDE SEQUENCE [LARGE SCALE GENOMIC DNA]</scope>
    <source>
        <strain evidence="1">157</strain>
        <tissue evidence="1">Leaf</tissue>
    </source>
</reference>
<evidence type="ECO:0000313" key="1">
    <source>
        <dbReference type="EMBL" id="MBA0570777.1"/>
    </source>
</evidence>
<organism evidence="1 2">
    <name type="scientific">Gossypium lobatum</name>
    <dbReference type="NCBI Taxonomy" id="34289"/>
    <lineage>
        <taxon>Eukaryota</taxon>
        <taxon>Viridiplantae</taxon>
        <taxon>Streptophyta</taxon>
        <taxon>Embryophyta</taxon>
        <taxon>Tracheophyta</taxon>
        <taxon>Spermatophyta</taxon>
        <taxon>Magnoliopsida</taxon>
        <taxon>eudicotyledons</taxon>
        <taxon>Gunneridae</taxon>
        <taxon>Pentapetalae</taxon>
        <taxon>rosids</taxon>
        <taxon>malvids</taxon>
        <taxon>Malvales</taxon>
        <taxon>Malvaceae</taxon>
        <taxon>Malvoideae</taxon>
        <taxon>Gossypium</taxon>
    </lineage>
</organism>
<name>A0A7J8N1B7_9ROSI</name>
<comment type="caution">
    <text evidence="1">The sequence shown here is derived from an EMBL/GenBank/DDBJ whole genome shotgun (WGS) entry which is preliminary data.</text>
</comment>
<gene>
    <name evidence="1" type="ORF">Golob_004387</name>
</gene>
<proteinExistence type="predicted"/>
<evidence type="ECO:0000313" key="2">
    <source>
        <dbReference type="Proteomes" id="UP000593572"/>
    </source>
</evidence>
<keyword evidence="2" id="KW-1185">Reference proteome</keyword>
<dbReference type="EMBL" id="JABEZX010000011">
    <property type="protein sequence ID" value="MBA0570777.1"/>
    <property type="molecule type" value="Genomic_DNA"/>
</dbReference>
<sequence length="36" mass="4161">MYSLCLPRNLSRPSIPNFCMSQSCTCFFKEGPEFLI</sequence>
<dbReference type="AlphaFoldDB" id="A0A7J8N1B7"/>
<dbReference type="Proteomes" id="UP000593572">
    <property type="component" value="Unassembled WGS sequence"/>
</dbReference>
<protein>
    <submittedName>
        <fullName evidence="1">Uncharacterized protein</fullName>
    </submittedName>
</protein>
<accession>A0A7J8N1B7</accession>